<name>A0ABQ8TW99_PERAM</name>
<protein>
    <submittedName>
        <fullName evidence="1">Uncharacterized protein</fullName>
    </submittedName>
</protein>
<gene>
    <name evidence="1" type="ORF">ANN_02018</name>
</gene>
<dbReference type="EMBL" id="JAJSOF020000001">
    <property type="protein sequence ID" value="KAJ4450593.1"/>
    <property type="molecule type" value="Genomic_DNA"/>
</dbReference>
<keyword evidence="2" id="KW-1185">Reference proteome</keyword>
<evidence type="ECO:0000313" key="2">
    <source>
        <dbReference type="Proteomes" id="UP001148838"/>
    </source>
</evidence>
<accession>A0ABQ8TW99</accession>
<proteinExistence type="predicted"/>
<dbReference type="Proteomes" id="UP001148838">
    <property type="component" value="Unassembled WGS sequence"/>
</dbReference>
<evidence type="ECO:0000313" key="1">
    <source>
        <dbReference type="EMBL" id="KAJ4450593.1"/>
    </source>
</evidence>
<sequence length="93" mass="10829">MSYRGINFCDLGSESVCDSLLHLFRSHDFLTADWMTKASQLNNKDEFISDRRQKKINMAILRTTLIRSSRADVTYSVLQLSKIEESNTSRMEY</sequence>
<reference evidence="1 2" key="1">
    <citation type="journal article" date="2022" name="Allergy">
        <title>Genome assembly and annotation of Periplaneta americana reveal a comprehensive cockroach allergen profile.</title>
        <authorList>
            <person name="Wang L."/>
            <person name="Xiong Q."/>
            <person name="Saelim N."/>
            <person name="Wang L."/>
            <person name="Nong W."/>
            <person name="Wan A.T."/>
            <person name="Shi M."/>
            <person name="Liu X."/>
            <person name="Cao Q."/>
            <person name="Hui J.H.L."/>
            <person name="Sookrung N."/>
            <person name="Leung T.F."/>
            <person name="Tungtrongchitr A."/>
            <person name="Tsui S.K.W."/>
        </authorList>
    </citation>
    <scope>NUCLEOTIDE SEQUENCE [LARGE SCALE GENOMIC DNA]</scope>
    <source>
        <strain evidence="1">PWHHKU_190912</strain>
    </source>
</reference>
<comment type="caution">
    <text evidence="1">The sequence shown here is derived from an EMBL/GenBank/DDBJ whole genome shotgun (WGS) entry which is preliminary data.</text>
</comment>
<organism evidence="1 2">
    <name type="scientific">Periplaneta americana</name>
    <name type="common">American cockroach</name>
    <name type="synonym">Blatta americana</name>
    <dbReference type="NCBI Taxonomy" id="6978"/>
    <lineage>
        <taxon>Eukaryota</taxon>
        <taxon>Metazoa</taxon>
        <taxon>Ecdysozoa</taxon>
        <taxon>Arthropoda</taxon>
        <taxon>Hexapoda</taxon>
        <taxon>Insecta</taxon>
        <taxon>Pterygota</taxon>
        <taxon>Neoptera</taxon>
        <taxon>Polyneoptera</taxon>
        <taxon>Dictyoptera</taxon>
        <taxon>Blattodea</taxon>
        <taxon>Blattoidea</taxon>
        <taxon>Blattidae</taxon>
        <taxon>Blattinae</taxon>
        <taxon>Periplaneta</taxon>
    </lineage>
</organism>